<dbReference type="AlphaFoldDB" id="A0A9N8F2E8"/>
<dbReference type="PANTHER" id="PTHR43313:SF1">
    <property type="entry name" value="3BETA-HYDROXYSTEROID DEHYDROGENASE DHS-16"/>
    <property type="match status" value="1"/>
</dbReference>
<keyword evidence="2" id="KW-0472">Membrane</keyword>
<dbReference type="EMBL" id="CAICTM010003005">
    <property type="protein sequence ID" value="CAB9530715.1"/>
    <property type="molecule type" value="Genomic_DNA"/>
</dbReference>
<dbReference type="SUPFAM" id="SSF51735">
    <property type="entry name" value="NAD(P)-binding Rossmann-fold domains"/>
    <property type="match status" value="1"/>
</dbReference>
<name>A0A9N8F2E8_9STRA</name>
<evidence type="ECO:0000313" key="3">
    <source>
        <dbReference type="EMBL" id="CAB9530715.1"/>
    </source>
</evidence>
<feature type="transmembrane region" description="Helical" evidence="2">
    <location>
        <begin position="27"/>
        <end position="47"/>
    </location>
</feature>
<keyword evidence="2" id="KW-0812">Transmembrane</keyword>
<dbReference type="Pfam" id="PF00106">
    <property type="entry name" value="adh_short"/>
    <property type="match status" value="1"/>
</dbReference>
<dbReference type="InterPro" id="IPR020904">
    <property type="entry name" value="Sc_DH/Rdtase_CS"/>
</dbReference>
<protein>
    <submittedName>
        <fullName evidence="3">Short-chain dehydrogenase/reductase family 9C member 7</fullName>
    </submittedName>
</protein>
<comment type="similarity">
    <text evidence="1">Belongs to the short-chain dehydrogenases/reductases (SDR) family.</text>
</comment>
<dbReference type="PROSITE" id="PS00061">
    <property type="entry name" value="ADH_SHORT"/>
    <property type="match status" value="1"/>
</dbReference>
<evidence type="ECO:0000313" key="4">
    <source>
        <dbReference type="Proteomes" id="UP001153069"/>
    </source>
</evidence>
<keyword evidence="4" id="KW-1185">Reference proteome</keyword>
<dbReference type="Gene3D" id="3.40.50.720">
    <property type="entry name" value="NAD(P)-binding Rossmann-like Domain"/>
    <property type="match status" value="1"/>
</dbReference>
<dbReference type="InterPro" id="IPR002347">
    <property type="entry name" value="SDR_fam"/>
</dbReference>
<dbReference type="GO" id="GO:0016491">
    <property type="term" value="F:oxidoreductase activity"/>
    <property type="evidence" value="ECO:0007669"/>
    <property type="project" value="TreeGrafter"/>
</dbReference>
<accession>A0A9N8F2E8</accession>
<dbReference type="Proteomes" id="UP001153069">
    <property type="component" value="Unassembled WGS sequence"/>
</dbReference>
<reference evidence="3" key="1">
    <citation type="submission" date="2020-06" db="EMBL/GenBank/DDBJ databases">
        <authorList>
            <consortium name="Plant Systems Biology data submission"/>
        </authorList>
    </citation>
    <scope>NUCLEOTIDE SEQUENCE</scope>
    <source>
        <strain evidence="3">D6</strain>
    </source>
</reference>
<evidence type="ECO:0000256" key="1">
    <source>
        <dbReference type="RuleBase" id="RU000363"/>
    </source>
</evidence>
<dbReference type="PRINTS" id="PR00081">
    <property type="entry name" value="GDHRDH"/>
</dbReference>
<dbReference type="GO" id="GO:0008202">
    <property type="term" value="P:steroid metabolic process"/>
    <property type="evidence" value="ECO:0007669"/>
    <property type="project" value="TreeGrafter"/>
</dbReference>
<dbReference type="PANTHER" id="PTHR43313">
    <property type="entry name" value="SHORT-CHAIN DEHYDROGENASE/REDUCTASE FAMILY 9C"/>
    <property type="match status" value="1"/>
</dbReference>
<comment type="caution">
    <text evidence="3">The sequence shown here is derived from an EMBL/GenBank/DDBJ whole genome shotgun (WGS) entry which is preliminary data.</text>
</comment>
<keyword evidence="2" id="KW-1133">Transmembrane helix</keyword>
<evidence type="ECO:0000256" key="2">
    <source>
        <dbReference type="SAM" id="Phobius"/>
    </source>
</evidence>
<sequence>MTSLFIGLVNFLNDVLHVEPISIVADAGFWLLILLIGYPLAAVAVLFRMIYRVLGWCLGGGGKVDPRANNTQELAVFVTGCDSGFGRQVVEPLTARGFTVFCGCLHKSSFQHFQANALAIPVQLDVTSDKSVMEAYKVVASWMSAGSKKQRHFHALVNNAGIIRAGTVDWAKMPDFQATMSVNFYGVLRCVKEFMPIFKKQASEGTYSGARIVTMSSISGLFLGGDCITPYVCSKHAVDSMTENLRSEMMPYGVQVVCINPGFHSTPMADPKSTEEAVCNIWNALSPSQREDYGKGYLQAFRDGFNPIKYFSWDSRHVVNAIENSIIDRYPAVRELVGLDAKYGFAFLRLLPTGLGVPTIRVKPACMQR</sequence>
<proteinExistence type="inferred from homology"/>
<dbReference type="PRINTS" id="PR00080">
    <property type="entry name" value="SDRFAMILY"/>
</dbReference>
<dbReference type="InterPro" id="IPR036291">
    <property type="entry name" value="NAD(P)-bd_dom_sf"/>
</dbReference>
<organism evidence="3 4">
    <name type="scientific">Seminavis robusta</name>
    <dbReference type="NCBI Taxonomy" id="568900"/>
    <lineage>
        <taxon>Eukaryota</taxon>
        <taxon>Sar</taxon>
        <taxon>Stramenopiles</taxon>
        <taxon>Ochrophyta</taxon>
        <taxon>Bacillariophyta</taxon>
        <taxon>Bacillariophyceae</taxon>
        <taxon>Bacillariophycidae</taxon>
        <taxon>Naviculales</taxon>
        <taxon>Naviculaceae</taxon>
        <taxon>Seminavis</taxon>
    </lineage>
</organism>
<gene>
    <name evidence="3" type="ORF">SEMRO_3007_G341990.1</name>
</gene>
<dbReference type="OrthoDB" id="1274115at2759"/>